<dbReference type="GO" id="GO:0006646">
    <property type="term" value="P:phosphatidylethanolamine biosynthetic process"/>
    <property type="evidence" value="ECO:0007669"/>
    <property type="project" value="EnsemblFungi"/>
</dbReference>
<dbReference type="GO" id="GO:0047184">
    <property type="term" value="F:1-acylglycerophosphocholine O-acyltransferase activity"/>
    <property type="evidence" value="ECO:0007669"/>
    <property type="project" value="EnsemblFungi"/>
</dbReference>
<evidence type="ECO:0000256" key="8">
    <source>
        <dbReference type="SAM" id="Phobius"/>
    </source>
</evidence>
<reference evidence="9 10" key="1">
    <citation type="journal article" date="2016" name="Proc. Natl. Acad. Sci. U.S.A.">
        <title>Comparative genomics of biotechnologically important yeasts.</title>
        <authorList>
            <person name="Riley R."/>
            <person name="Haridas S."/>
            <person name="Wolfe K.H."/>
            <person name="Lopes M.R."/>
            <person name="Hittinger C.T."/>
            <person name="Goeker M."/>
            <person name="Salamov A.A."/>
            <person name="Wisecaver J.H."/>
            <person name="Long T.M."/>
            <person name="Calvey C.H."/>
            <person name="Aerts A.L."/>
            <person name="Barry K.W."/>
            <person name="Choi C."/>
            <person name="Clum A."/>
            <person name="Coughlan A.Y."/>
            <person name="Deshpande S."/>
            <person name="Douglass A.P."/>
            <person name="Hanson S.J."/>
            <person name="Klenk H.-P."/>
            <person name="LaButti K.M."/>
            <person name="Lapidus A."/>
            <person name="Lindquist E.A."/>
            <person name="Lipzen A.M."/>
            <person name="Meier-Kolthoff J.P."/>
            <person name="Ohm R.A."/>
            <person name="Otillar R.P."/>
            <person name="Pangilinan J.L."/>
            <person name="Peng Y."/>
            <person name="Rokas A."/>
            <person name="Rosa C.A."/>
            <person name="Scheuner C."/>
            <person name="Sibirny A.A."/>
            <person name="Slot J.C."/>
            <person name="Stielow J.B."/>
            <person name="Sun H."/>
            <person name="Kurtzman C.P."/>
            <person name="Blackwell M."/>
            <person name="Grigoriev I.V."/>
            <person name="Jeffries T.W."/>
        </authorList>
    </citation>
    <scope>NUCLEOTIDE SEQUENCE [LARGE SCALE GENOMIC DNA]</scope>
    <source>
        <strain evidence="10">ATCC 58044 / CBS 1984 / NCYC 433 / NRRL Y-366-8</strain>
    </source>
</reference>
<feature type="coiled-coil region" evidence="7">
    <location>
        <begin position="516"/>
        <end position="570"/>
    </location>
</feature>
<feature type="transmembrane region" description="Helical" evidence="8">
    <location>
        <begin position="93"/>
        <end position="113"/>
    </location>
</feature>
<dbReference type="PANTHER" id="PTHR13906">
    <property type="entry name" value="PORCUPINE"/>
    <property type="match status" value="1"/>
</dbReference>
<keyword evidence="3 8" id="KW-0812">Transmembrane</keyword>
<evidence type="ECO:0000256" key="6">
    <source>
        <dbReference type="ARBA" id="ARBA00023315"/>
    </source>
</evidence>
<evidence type="ECO:0000256" key="1">
    <source>
        <dbReference type="ARBA" id="ARBA00004141"/>
    </source>
</evidence>
<keyword evidence="4 8" id="KW-1133">Transmembrane helix</keyword>
<feature type="transmembrane region" description="Helical" evidence="8">
    <location>
        <begin position="417"/>
        <end position="441"/>
    </location>
</feature>
<dbReference type="GO" id="GO:0016020">
    <property type="term" value="C:membrane"/>
    <property type="evidence" value="ECO:0007669"/>
    <property type="project" value="UniProtKB-SubCell"/>
</dbReference>
<keyword evidence="7" id="KW-0175">Coiled coil</keyword>
<comment type="subcellular location">
    <subcellularLocation>
        <location evidence="1">Membrane</location>
        <topology evidence="1">Multi-pass membrane protein</topology>
    </subcellularLocation>
</comment>
<dbReference type="EMBL" id="KV454209">
    <property type="protein sequence ID" value="ODQ61186.1"/>
    <property type="molecule type" value="Genomic_DNA"/>
</dbReference>
<keyword evidence="10" id="KW-1185">Reference proteome</keyword>
<protein>
    <recommendedName>
        <fullName evidence="11">Lysophospholipid acyltransferase</fullName>
    </recommendedName>
</protein>
<dbReference type="STRING" id="683960.A0A1E3P6Y6"/>
<keyword evidence="5 8" id="KW-0472">Membrane</keyword>
<feature type="transmembrane region" description="Helical" evidence="8">
    <location>
        <begin position="21"/>
        <end position="39"/>
    </location>
</feature>
<dbReference type="AlphaFoldDB" id="A0A1E3P6Y6"/>
<keyword evidence="2" id="KW-0808">Transferase</keyword>
<dbReference type="PANTHER" id="PTHR13906:SF4">
    <property type="entry name" value="LYSOPHOSPHOLIPID ACYLTRANSFERASE 6"/>
    <property type="match status" value="1"/>
</dbReference>
<evidence type="ECO:0000256" key="3">
    <source>
        <dbReference type="ARBA" id="ARBA00022692"/>
    </source>
</evidence>
<evidence type="ECO:0000256" key="7">
    <source>
        <dbReference type="SAM" id="Coils"/>
    </source>
</evidence>
<dbReference type="GO" id="GO:0030258">
    <property type="term" value="P:lipid modification"/>
    <property type="evidence" value="ECO:0007669"/>
    <property type="project" value="TreeGrafter"/>
</dbReference>
<dbReference type="GO" id="GO:0003841">
    <property type="term" value="F:1-acylglycerol-3-phosphate O-acyltransferase activity"/>
    <property type="evidence" value="ECO:0007669"/>
    <property type="project" value="EnsemblFungi"/>
</dbReference>
<evidence type="ECO:0008006" key="11">
    <source>
        <dbReference type="Google" id="ProtNLM"/>
    </source>
</evidence>
<keyword evidence="6" id="KW-0012">Acyltransferase</keyword>
<gene>
    <name evidence="9" type="ORF">WICANDRAFT_28897</name>
</gene>
<dbReference type="GeneID" id="30198794"/>
<dbReference type="GO" id="GO:0036151">
    <property type="term" value="P:phosphatidylcholine acyl-chain remodeling"/>
    <property type="evidence" value="ECO:0007669"/>
    <property type="project" value="EnsemblFungi"/>
</dbReference>
<evidence type="ECO:0000313" key="9">
    <source>
        <dbReference type="EMBL" id="ODQ61186.1"/>
    </source>
</evidence>
<feature type="transmembrane region" description="Helical" evidence="8">
    <location>
        <begin position="453"/>
        <end position="480"/>
    </location>
</feature>
<dbReference type="GO" id="GO:0071618">
    <property type="term" value="F:lysophosphatidylethanolamine acyltransferase activity"/>
    <property type="evidence" value="ECO:0007669"/>
    <property type="project" value="EnsemblFungi"/>
</dbReference>
<dbReference type="InterPro" id="IPR004299">
    <property type="entry name" value="MBOAT_fam"/>
</dbReference>
<dbReference type="RefSeq" id="XP_019040393.1">
    <property type="nucleotide sequence ID" value="XM_019181548.1"/>
</dbReference>
<dbReference type="GO" id="GO:0044233">
    <property type="term" value="C:mitochondria-associated endoplasmic reticulum membrane contact site"/>
    <property type="evidence" value="ECO:0007669"/>
    <property type="project" value="EnsemblFungi"/>
</dbReference>
<name>A0A1E3P6Y6_WICAA</name>
<dbReference type="Proteomes" id="UP000094112">
    <property type="component" value="Unassembled WGS sequence"/>
</dbReference>
<evidence type="ECO:0000256" key="5">
    <source>
        <dbReference type="ARBA" id="ARBA00023136"/>
    </source>
</evidence>
<sequence>MLNPISSQIDLWAEAIGLDEATMKLAICLFGSFPLNAILKRLPDNNIRLKNIYIISISGFYLFGIMSLFSGFRTLFISTMFTYLCTKYLKSDFMPFINFAFVMGHLAMNHFYLQFYNEYDSTKIDITGAQMVLCMKLTGFAWNVQDGRKPESELSTFQKNKAIKSHPPLLNFLSFSFFYPSLLTGPSFDYIDYESWLNSKMFTDLPESKKPGKKRKRNIPKSGKVSFYRSLQAVGWLLLWQKSGEYFSVETTFTPWYTNKNFLFKLWYLYVLAFTYRLKYYAAWTLSEASCILAGLGYNGYDKETKTIRWDRVQNIDIFAFESAQNIHGALEAWNQNTNKWLKNYVYLRVSKKGKKPGFKSTLFTFLTSAFWHGTRPGYYLSFATGALLQTCGKVYRRNFRPIFIENDGVTPKRTKMFYDIVCYIVTQSALAYLVQPFVILDFKPSLEEWKTVYFYCHVGIGLTLFLFQGPFSAQVTAFFKQYHPVKPKEPRLTDIIKDKQDYESSENMHLGIPSADFEKADLNKIVEELEDFKKDVKDWQQQNGLKTEEKAIKEAYNEFSKDLETLKQKGPNFKKNNKDE</sequence>
<dbReference type="InterPro" id="IPR049941">
    <property type="entry name" value="LPLAT_7/PORCN-like"/>
</dbReference>
<organism evidence="9 10">
    <name type="scientific">Wickerhamomyces anomalus (strain ATCC 58044 / CBS 1984 / NCYC 433 / NRRL Y-366-8)</name>
    <name type="common">Yeast</name>
    <name type="synonym">Hansenula anomala</name>
    <dbReference type="NCBI Taxonomy" id="683960"/>
    <lineage>
        <taxon>Eukaryota</taxon>
        <taxon>Fungi</taxon>
        <taxon>Dikarya</taxon>
        <taxon>Ascomycota</taxon>
        <taxon>Saccharomycotina</taxon>
        <taxon>Saccharomycetes</taxon>
        <taxon>Phaffomycetales</taxon>
        <taxon>Wickerhamomycetaceae</taxon>
        <taxon>Wickerhamomyces</taxon>
    </lineage>
</organism>
<dbReference type="GO" id="GO:0005783">
    <property type="term" value="C:endoplasmic reticulum"/>
    <property type="evidence" value="ECO:0007669"/>
    <property type="project" value="EnsemblFungi"/>
</dbReference>
<dbReference type="OrthoDB" id="286734at2759"/>
<proteinExistence type="predicted"/>
<evidence type="ECO:0000256" key="2">
    <source>
        <dbReference type="ARBA" id="ARBA00022679"/>
    </source>
</evidence>
<dbReference type="GO" id="GO:0090640">
    <property type="term" value="P:phosphatidylcholine biosynthesis from sn-glycero-3-phosphocholine"/>
    <property type="evidence" value="ECO:0007669"/>
    <property type="project" value="EnsemblFungi"/>
</dbReference>
<evidence type="ECO:0000313" key="10">
    <source>
        <dbReference type="Proteomes" id="UP000094112"/>
    </source>
</evidence>
<evidence type="ECO:0000256" key="4">
    <source>
        <dbReference type="ARBA" id="ARBA00022989"/>
    </source>
</evidence>
<accession>A0A1E3P6Y6</accession>
<feature type="transmembrane region" description="Helical" evidence="8">
    <location>
        <begin position="51"/>
        <end position="73"/>
    </location>
</feature>
<dbReference type="Pfam" id="PF03062">
    <property type="entry name" value="MBOAT"/>
    <property type="match status" value="1"/>
</dbReference>